<dbReference type="InterPro" id="IPR036291">
    <property type="entry name" value="NAD(P)-bd_dom_sf"/>
</dbReference>
<dbReference type="PANTHER" id="PTHR43765:SF2">
    <property type="entry name" value="2-DEHYDROPANTOATE 2-REDUCTASE"/>
    <property type="match status" value="1"/>
</dbReference>
<evidence type="ECO:0000256" key="1">
    <source>
        <dbReference type="ARBA" id="ARBA00002919"/>
    </source>
</evidence>
<evidence type="ECO:0000256" key="11">
    <source>
        <dbReference type="RuleBase" id="RU362068"/>
    </source>
</evidence>
<dbReference type="Pfam" id="PF08546">
    <property type="entry name" value="ApbA_C"/>
    <property type="match status" value="1"/>
</dbReference>
<dbReference type="Proteomes" id="UP000531840">
    <property type="component" value="Unassembled WGS sequence"/>
</dbReference>
<dbReference type="RefSeq" id="WP_179941676.1">
    <property type="nucleotide sequence ID" value="NZ_JACBYF010000016.1"/>
</dbReference>
<dbReference type="InterPro" id="IPR013328">
    <property type="entry name" value="6PGD_dom2"/>
</dbReference>
<evidence type="ECO:0000256" key="2">
    <source>
        <dbReference type="ARBA" id="ARBA00004994"/>
    </source>
</evidence>
<sequence>MKILFAGAGALGSRFAYMLHQNGEDVTLIDTWKDHVEKIKSEGLKVIIDGKDLGNVNIPIMYPEELQGEFDVVFVATKSMQLRPTLEQLKPFLKDTTKVICILNGLGHVDTLKEFVNPENILIGVTLWTSGLGGPGVLNAVGTGKTEIKQVSEEDTTFTLDMVERFNKAGLNLVYSENVFQSIWHKAGLNCVLNAYCTIIDCNIGEYGSYEGHQKLTDMLLEEVVAVGRAEGVDVKYDVISGNINRIFPPELAGLHYPSLYQDMKNGRLTEIDYLNGAVARLGEKHGIATPVCTLVTHIIHAKEHVNGNK</sequence>
<evidence type="ECO:0000256" key="4">
    <source>
        <dbReference type="ARBA" id="ARBA00013014"/>
    </source>
</evidence>
<dbReference type="EMBL" id="JACBYF010000016">
    <property type="protein sequence ID" value="NYS47893.1"/>
    <property type="molecule type" value="Genomic_DNA"/>
</dbReference>
<comment type="caution">
    <text evidence="14">The sequence shown here is derived from an EMBL/GenBank/DDBJ whole genome shotgun (WGS) entry which is preliminary data.</text>
</comment>
<dbReference type="InterPro" id="IPR013752">
    <property type="entry name" value="KPA_reductase"/>
</dbReference>
<dbReference type="PANTHER" id="PTHR43765">
    <property type="entry name" value="2-DEHYDROPANTOATE 2-REDUCTASE-RELATED"/>
    <property type="match status" value="1"/>
</dbReference>
<evidence type="ECO:0000256" key="5">
    <source>
        <dbReference type="ARBA" id="ARBA00019465"/>
    </source>
</evidence>
<evidence type="ECO:0000256" key="9">
    <source>
        <dbReference type="ARBA" id="ARBA00032024"/>
    </source>
</evidence>
<dbReference type="InterPro" id="IPR050838">
    <property type="entry name" value="Ketopantoate_reductase"/>
</dbReference>
<evidence type="ECO:0000256" key="8">
    <source>
        <dbReference type="ARBA" id="ARBA00023002"/>
    </source>
</evidence>
<organism evidence="14 15">
    <name type="scientific">Gemelliphila palaticanis</name>
    <dbReference type="NCBI Taxonomy" id="81950"/>
    <lineage>
        <taxon>Bacteria</taxon>
        <taxon>Bacillati</taxon>
        <taxon>Bacillota</taxon>
        <taxon>Bacilli</taxon>
        <taxon>Bacillales</taxon>
        <taxon>Gemellaceae</taxon>
        <taxon>Gemelliphila</taxon>
    </lineage>
</organism>
<proteinExistence type="inferred from homology"/>
<dbReference type="InterPro" id="IPR008927">
    <property type="entry name" value="6-PGluconate_DH-like_C_sf"/>
</dbReference>
<evidence type="ECO:0000313" key="14">
    <source>
        <dbReference type="EMBL" id="NYS47893.1"/>
    </source>
</evidence>
<dbReference type="Gene3D" id="1.10.1040.10">
    <property type="entry name" value="N-(1-d-carboxylethyl)-l-norvaline Dehydrogenase, domain 2"/>
    <property type="match status" value="1"/>
</dbReference>
<dbReference type="InterPro" id="IPR013332">
    <property type="entry name" value="KPR_N"/>
</dbReference>
<feature type="domain" description="Ketopantoate reductase C-terminal" evidence="13">
    <location>
        <begin position="178"/>
        <end position="304"/>
    </location>
</feature>
<name>A0ABX2T2P1_9BACL</name>
<comment type="similarity">
    <text evidence="3 11">Belongs to the ketopantoate reductase family.</text>
</comment>
<dbReference type="InterPro" id="IPR003710">
    <property type="entry name" value="ApbA"/>
</dbReference>
<evidence type="ECO:0000256" key="6">
    <source>
        <dbReference type="ARBA" id="ARBA00022655"/>
    </source>
</evidence>
<comment type="function">
    <text evidence="1 11">Catalyzes the NADPH-dependent reduction of ketopantoate into pantoic acid.</text>
</comment>
<dbReference type="SUPFAM" id="SSF48179">
    <property type="entry name" value="6-phosphogluconate dehydrogenase C-terminal domain-like"/>
    <property type="match status" value="1"/>
</dbReference>
<keyword evidence="6 11" id="KW-0566">Pantothenate biosynthesis</keyword>
<dbReference type="NCBIfam" id="TIGR00745">
    <property type="entry name" value="apbA_panE"/>
    <property type="match status" value="1"/>
</dbReference>
<dbReference type="EC" id="1.1.1.169" evidence="4 11"/>
<dbReference type="SUPFAM" id="SSF51735">
    <property type="entry name" value="NAD(P)-binding Rossmann-fold domains"/>
    <property type="match status" value="1"/>
</dbReference>
<feature type="domain" description="Ketopantoate reductase N-terminal" evidence="12">
    <location>
        <begin position="3"/>
        <end position="151"/>
    </location>
</feature>
<keyword evidence="8 11" id="KW-0560">Oxidoreductase</keyword>
<accession>A0ABX2T2P1</accession>
<gene>
    <name evidence="14" type="ORF">HZY85_06790</name>
</gene>
<dbReference type="Gene3D" id="3.40.50.720">
    <property type="entry name" value="NAD(P)-binding Rossmann-like Domain"/>
    <property type="match status" value="1"/>
</dbReference>
<evidence type="ECO:0000256" key="7">
    <source>
        <dbReference type="ARBA" id="ARBA00022857"/>
    </source>
</evidence>
<keyword evidence="7 11" id="KW-0521">NADP</keyword>
<evidence type="ECO:0000313" key="15">
    <source>
        <dbReference type="Proteomes" id="UP000531840"/>
    </source>
</evidence>
<keyword evidence="15" id="KW-1185">Reference proteome</keyword>
<protein>
    <recommendedName>
        <fullName evidence="5 11">2-dehydropantoate 2-reductase</fullName>
        <ecNumber evidence="4 11">1.1.1.169</ecNumber>
    </recommendedName>
    <alternativeName>
        <fullName evidence="9 11">Ketopantoate reductase</fullName>
    </alternativeName>
</protein>
<evidence type="ECO:0000256" key="10">
    <source>
        <dbReference type="ARBA" id="ARBA00048793"/>
    </source>
</evidence>
<reference evidence="14 15" key="1">
    <citation type="submission" date="2020-07" db="EMBL/GenBank/DDBJ databases">
        <title>MOT database genomes.</title>
        <authorList>
            <person name="Joseph S."/>
            <person name="Aduse-Opoku J."/>
            <person name="Hashim A."/>
            <person name="Wade W."/>
            <person name="Curtis M."/>
        </authorList>
    </citation>
    <scope>NUCLEOTIDE SEQUENCE [LARGE SCALE GENOMIC DNA]</scope>
    <source>
        <strain evidence="14 15">CIP 106318</strain>
    </source>
</reference>
<evidence type="ECO:0000259" key="12">
    <source>
        <dbReference type="Pfam" id="PF02558"/>
    </source>
</evidence>
<evidence type="ECO:0000259" key="13">
    <source>
        <dbReference type="Pfam" id="PF08546"/>
    </source>
</evidence>
<comment type="catalytic activity">
    <reaction evidence="10 11">
        <text>(R)-pantoate + NADP(+) = 2-dehydropantoate + NADPH + H(+)</text>
        <dbReference type="Rhea" id="RHEA:16233"/>
        <dbReference type="ChEBI" id="CHEBI:11561"/>
        <dbReference type="ChEBI" id="CHEBI:15378"/>
        <dbReference type="ChEBI" id="CHEBI:15980"/>
        <dbReference type="ChEBI" id="CHEBI:57783"/>
        <dbReference type="ChEBI" id="CHEBI:58349"/>
        <dbReference type="EC" id="1.1.1.169"/>
    </reaction>
</comment>
<dbReference type="Pfam" id="PF02558">
    <property type="entry name" value="ApbA"/>
    <property type="match status" value="1"/>
</dbReference>
<evidence type="ECO:0000256" key="3">
    <source>
        <dbReference type="ARBA" id="ARBA00007870"/>
    </source>
</evidence>
<comment type="pathway">
    <text evidence="2 11">Cofactor biosynthesis; (R)-pantothenate biosynthesis; (R)-pantoate from 3-methyl-2-oxobutanoate: step 2/2.</text>
</comment>